<evidence type="ECO:0000256" key="9">
    <source>
        <dbReference type="ARBA" id="ARBA00023136"/>
    </source>
</evidence>
<dbReference type="InterPro" id="IPR006260">
    <property type="entry name" value="TonB/TolA_C"/>
</dbReference>
<dbReference type="EMBL" id="FNAQ01000006">
    <property type="protein sequence ID" value="SDE26251.1"/>
    <property type="molecule type" value="Genomic_DNA"/>
</dbReference>
<keyword evidence="4" id="KW-1003">Cell membrane</keyword>
<dbReference type="AlphaFoldDB" id="A0A1G7BGJ8"/>
<dbReference type="GO" id="GO:0031992">
    <property type="term" value="F:energy transducer activity"/>
    <property type="evidence" value="ECO:0007669"/>
    <property type="project" value="TreeGrafter"/>
</dbReference>
<dbReference type="Proteomes" id="UP000243205">
    <property type="component" value="Unassembled WGS sequence"/>
</dbReference>
<evidence type="ECO:0000256" key="10">
    <source>
        <dbReference type="SAM" id="MobiDB-lite"/>
    </source>
</evidence>
<keyword evidence="9" id="KW-0472">Membrane</keyword>
<reference evidence="13" key="1">
    <citation type="submission" date="2016-10" db="EMBL/GenBank/DDBJ databases">
        <authorList>
            <person name="Varghese N."/>
            <person name="Submissions S."/>
        </authorList>
    </citation>
    <scope>NUCLEOTIDE SEQUENCE [LARGE SCALE GENOMIC DNA]</scope>
    <source>
        <strain evidence="13">DSM 8987</strain>
    </source>
</reference>
<dbReference type="NCBIfam" id="TIGR01352">
    <property type="entry name" value="tonB_Cterm"/>
    <property type="match status" value="1"/>
</dbReference>
<evidence type="ECO:0000256" key="3">
    <source>
        <dbReference type="ARBA" id="ARBA00022448"/>
    </source>
</evidence>
<keyword evidence="6" id="KW-0812">Transmembrane</keyword>
<dbReference type="OrthoDB" id="9788673at2"/>
<feature type="compositionally biased region" description="Basic and acidic residues" evidence="10">
    <location>
        <begin position="83"/>
        <end position="94"/>
    </location>
</feature>
<evidence type="ECO:0000256" key="5">
    <source>
        <dbReference type="ARBA" id="ARBA00022519"/>
    </source>
</evidence>
<name>A0A1G7BGJ8_9BACT</name>
<feature type="compositionally biased region" description="Low complexity" evidence="10">
    <location>
        <begin position="123"/>
        <end position="132"/>
    </location>
</feature>
<dbReference type="GO" id="GO:0015031">
    <property type="term" value="P:protein transport"/>
    <property type="evidence" value="ECO:0007669"/>
    <property type="project" value="UniProtKB-KW"/>
</dbReference>
<sequence>MTAFPHRPPLLLFLFVLLSLLLHLLALYLWPGLQPVPTAETPIRVQVRPLVPERETLLPRQPQPPTQPTKRLGPEAQQVVREQAPEGKATEDSSPKPAASSPRLSSTAPQPPAATTPPPVAPVVPQTRQARQQPPPQPPAAPTTAVAAQTEPAALPSLDQLLNTGLQAAADVARDSQVKARPDVARGETVWLNMEHDLLYSFFARFRKSIYAVWNYPQESIERGQQGRALLKIIINRDGNLEDVEVVDGAPYERLNREAIAAVYKGAPYGTLPASYPGDQITIMAYFEYSLMGGPRDGRALFGR</sequence>
<dbReference type="GO" id="GO:0055085">
    <property type="term" value="P:transmembrane transport"/>
    <property type="evidence" value="ECO:0007669"/>
    <property type="project" value="InterPro"/>
</dbReference>
<feature type="compositionally biased region" description="Pro residues" evidence="10">
    <location>
        <begin position="109"/>
        <end position="122"/>
    </location>
</feature>
<comment type="similarity">
    <text evidence="2">Belongs to the TonB family.</text>
</comment>
<accession>A0A1G7BGJ8</accession>
<evidence type="ECO:0000256" key="8">
    <source>
        <dbReference type="ARBA" id="ARBA00022989"/>
    </source>
</evidence>
<keyword evidence="3" id="KW-0813">Transport</keyword>
<evidence type="ECO:0000256" key="2">
    <source>
        <dbReference type="ARBA" id="ARBA00006555"/>
    </source>
</evidence>
<dbReference type="Pfam" id="PF03544">
    <property type="entry name" value="TonB_C"/>
    <property type="match status" value="1"/>
</dbReference>
<evidence type="ECO:0000256" key="7">
    <source>
        <dbReference type="ARBA" id="ARBA00022927"/>
    </source>
</evidence>
<protein>
    <submittedName>
        <fullName evidence="12">Protein TonB</fullName>
    </submittedName>
</protein>
<feature type="region of interest" description="Disordered" evidence="10">
    <location>
        <begin position="54"/>
        <end position="148"/>
    </location>
</feature>
<comment type="subcellular location">
    <subcellularLocation>
        <location evidence="1">Cell inner membrane</location>
        <topology evidence="1">Single-pass membrane protein</topology>
        <orientation evidence="1">Periplasmic side</orientation>
    </subcellularLocation>
</comment>
<keyword evidence="8" id="KW-1133">Transmembrane helix</keyword>
<feature type="domain" description="TonB C-terminal" evidence="11">
    <location>
        <begin position="201"/>
        <end position="298"/>
    </location>
</feature>
<keyword evidence="5" id="KW-0997">Cell inner membrane</keyword>
<dbReference type="STRING" id="57664.SAMN05661003_10637"/>
<dbReference type="PANTHER" id="PTHR33446">
    <property type="entry name" value="PROTEIN TONB-RELATED"/>
    <property type="match status" value="1"/>
</dbReference>
<dbReference type="GO" id="GO:0098797">
    <property type="term" value="C:plasma membrane protein complex"/>
    <property type="evidence" value="ECO:0007669"/>
    <property type="project" value="TreeGrafter"/>
</dbReference>
<evidence type="ECO:0000256" key="1">
    <source>
        <dbReference type="ARBA" id="ARBA00004383"/>
    </source>
</evidence>
<keyword evidence="7" id="KW-0653">Protein transport</keyword>
<dbReference type="PANTHER" id="PTHR33446:SF2">
    <property type="entry name" value="PROTEIN TONB"/>
    <property type="match status" value="1"/>
</dbReference>
<evidence type="ECO:0000256" key="4">
    <source>
        <dbReference type="ARBA" id="ARBA00022475"/>
    </source>
</evidence>
<evidence type="ECO:0000256" key="6">
    <source>
        <dbReference type="ARBA" id="ARBA00022692"/>
    </source>
</evidence>
<evidence type="ECO:0000313" key="12">
    <source>
        <dbReference type="EMBL" id="SDE26251.1"/>
    </source>
</evidence>
<evidence type="ECO:0000259" key="11">
    <source>
        <dbReference type="PROSITE" id="PS52015"/>
    </source>
</evidence>
<dbReference type="InterPro" id="IPR037682">
    <property type="entry name" value="TonB_C"/>
</dbReference>
<dbReference type="SUPFAM" id="SSF74653">
    <property type="entry name" value="TolA/TonB C-terminal domain"/>
    <property type="match status" value="1"/>
</dbReference>
<proteinExistence type="inferred from homology"/>
<dbReference type="Gene3D" id="3.30.1150.10">
    <property type="match status" value="1"/>
</dbReference>
<evidence type="ECO:0000313" key="13">
    <source>
        <dbReference type="Proteomes" id="UP000243205"/>
    </source>
</evidence>
<gene>
    <name evidence="12" type="ORF">SAMN05661003_10637</name>
</gene>
<organism evidence="12 13">
    <name type="scientific">Desulfuromonas thiophila</name>
    <dbReference type="NCBI Taxonomy" id="57664"/>
    <lineage>
        <taxon>Bacteria</taxon>
        <taxon>Pseudomonadati</taxon>
        <taxon>Thermodesulfobacteriota</taxon>
        <taxon>Desulfuromonadia</taxon>
        <taxon>Desulfuromonadales</taxon>
        <taxon>Desulfuromonadaceae</taxon>
        <taxon>Desulfuromonas</taxon>
    </lineage>
</organism>
<dbReference type="RefSeq" id="WP_092077903.1">
    <property type="nucleotide sequence ID" value="NZ_FNAQ01000006.1"/>
</dbReference>
<keyword evidence="13" id="KW-1185">Reference proteome</keyword>
<dbReference type="PROSITE" id="PS52015">
    <property type="entry name" value="TONB_CTD"/>
    <property type="match status" value="1"/>
</dbReference>
<dbReference type="InterPro" id="IPR051045">
    <property type="entry name" value="TonB-dependent_transducer"/>
</dbReference>